<gene>
    <name evidence="3" type="ORF">ACFSFY_09300</name>
</gene>
<dbReference type="Proteomes" id="UP001597218">
    <property type="component" value="Unassembled WGS sequence"/>
</dbReference>
<keyword evidence="2" id="KW-0732">Signal</keyword>
<accession>A0ABW4SGI8</accession>
<feature type="region of interest" description="Disordered" evidence="1">
    <location>
        <begin position="45"/>
        <end position="99"/>
    </location>
</feature>
<organism evidence="3 4">
    <name type="scientific">Sporosarcina siberiensis</name>
    <dbReference type="NCBI Taxonomy" id="1365606"/>
    <lineage>
        <taxon>Bacteria</taxon>
        <taxon>Bacillati</taxon>
        <taxon>Bacillota</taxon>
        <taxon>Bacilli</taxon>
        <taxon>Bacillales</taxon>
        <taxon>Caryophanaceae</taxon>
        <taxon>Sporosarcina</taxon>
    </lineage>
</organism>
<evidence type="ECO:0000313" key="3">
    <source>
        <dbReference type="EMBL" id="MFD1928254.1"/>
    </source>
</evidence>
<proteinExistence type="predicted"/>
<reference evidence="4" key="1">
    <citation type="journal article" date="2019" name="Int. J. Syst. Evol. Microbiol.">
        <title>The Global Catalogue of Microorganisms (GCM) 10K type strain sequencing project: providing services to taxonomists for standard genome sequencing and annotation.</title>
        <authorList>
            <consortium name="The Broad Institute Genomics Platform"/>
            <consortium name="The Broad Institute Genome Sequencing Center for Infectious Disease"/>
            <person name="Wu L."/>
            <person name="Ma J."/>
        </authorList>
    </citation>
    <scope>NUCLEOTIDE SEQUENCE [LARGE SCALE GENOMIC DNA]</scope>
    <source>
        <strain evidence="4">CGMCC 4.7177</strain>
    </source>
</reference>
<dbReference type="PROSITE" id="PS51257">
    <property type="entry name" value="PROKAR_LIPOPROTEIN"/>
    <property type="match status" value="1"/>
</dbReference>
<evidence type="ECO:0000256" key="1">
    <source>
        <dbReference type="SAM" id="MobiDB-lite"/>
    </source>
</evidence>
<evidence type="ECO:0000256" key="2">
    <source>
        <dbReference type="SAM" id="SignalP"/>
    </source>
</evidence>
<feature type="compositionally biased region" description="Acidic residues" evidence="1">
    <location>
        <begin position="77"/>
        <end position="97"/>
    </location>
</feature>
<name>A0ABW4SGI8_9BACL</name>
<feature type="chain" id="PRO_5045497796" description="Lipoprotein" evidence="2">
    <location>
        <begin position="25"/>
        <end position="237"/>
    </location>
</feature>
<dbReference type="RefSeq" id="WP_381537427.1">
    <property type="nucleotide sequence ID" value="NZ_JBHUGI010000024.1"/>
</dbReference>
<protein>
    <recommendedName>
        <fullName evidence="5">Lipoprotein</fullName>
    </recommendedName>
</protein>
<feature type="signal peptide" evidence="2">
    <location>
        <begin position="1"/>
        <end position="24"/>
    </location>
</feature>
<keyword evidence="4" id="KW-1185">Reference proteome</keyword>
<comment type="caution">
    <text evidence="3">The sequence shown here is derived from an EMBL/GenBank/DDBJ whole genome shotgun (WGS) entry which is preliminary data.</text>
</comment>
<feature type="compositionally biased region" description="Basic and acidic residues" evidence="1">
    <location>
        <begin position="45"/>
        <end position="76"/>
    </location>
</feature>
<dbReference type="EMBL" id="JBHUGI010000024">
    <property type="protein sequence ID" value="MFD1928254.1"/>
    <property type="molecule type" value="Genomic_DNA"/>
</dbReference>
<sequence>MKMKLFQGLSIIALIVLLSGCSGTEGLIESAENLINSVDKLVQDETAKNKDIDNEESEKSPSEEKVVTSKEVKVDAVEDEQEGEDPETMFGEDEDDGSVSPDYFPEVSPYYDLYDGEIDPPNGYFLPMYDDWQLVSVIKDGSGEGWQGKFCYDSDPYYVASQYFADIEDLGLRIQESWYEDDGQETAEGFDHKRFAYYYGADYDGTIEGLDLEVSGKIEFFTDSRGEYCAVSTFYLP</sequence>
<evidence type="ECO:0000313" key="4">
    <source>
        <dbReference type="Proteomes" id="UP001597218"/>
    </source>
</evidence>
<evidence type="ECO:0008006" key="5">
    <source>
        <dbReference type="Google" id="ProtNLM"/>
    </source>
</evidence>